<dbReference type="InterPro" id="IPR029062">
    <property type="entry name" value="Class_I_gatase-like"/>
</dbReference>
<dbReference type="EC" id="6.3.5.2" evidence="2"/>
<evidence type="ECO:0000313" key="3">
    <source>
        <dbReference type="Proteomes" id="UP000277294"/>
    </source>
</evidence>
<dbReference type="SUPFAM" id="SSF52317">
    <property type="entry name" value="Class I glutamine amidotransferase-like"/>
    <property type="match status" value="1"/>
</dbReference>
<dbReference type="GO" id="GO:0005829">
    <property type="term" value="C:cytosol"/>
    <property type="evidence" value="ECO:0007669"/>
    <property type="project" value="TreeGrafter"/>
</dbReference>
<evidence type="ECO:0000313" key="2">
    <source>
        <dbReference type="EMBL" id="VCU71324.1"/>
    </source>
</evidence>
<dbReference type="PANTHER" id="PTHR42695:SF5">
    <property type="entry name" value="GLUTAMINE AMIDOTRANSFERASE YLR126C-RELATED"/>
    <property type="match status" value="1"/>
</dbReference>
<keyword evidence="2" id="KW-0436">Ligase</keyword>
<dbReference type="Pfam" id="PF00117">
    <property type="entry name" value="GATase"/>
    <property type="match status" value="1"/>
</dbReference>
<dbReference type="InterPro" id="IPR044992">
    <property type="entry name" value="ChyE-like"/>
</dbReference>
<name>A0A3P4B4V5_9BURK</name>
<reference evidence="2 3" key="1">
    <citation type="submission" date="2018-10" db="EMBL/GenBank/DDBJ databases">
        <authorList>
            <person name="Criscuolo A."/>
        </authorList>
    </citation>
    <scope>NUCLEOTIDE SEQUENCE [LARGE SCALE GENOMIC DNA]</scope>
    <source>
        <strain evidence="2">DnA1</strain>
    </source>
</reference>
<dbReference type="GO" id="GO:0003922">
    <property type="term" value="F:GMP synthase (glutamine-hydrolyzing) activity"/>
    <property type="evidence" value="ECO:0007669"/>
    <property type="project" value="UniProtKB-EC"/>
</dbReference>
<dbReference type="NCBIfam" id="NF006562">
    <property type="entry name" value="PRK09065.1"/>
    <property type="match status" value="1"/>
</dbReference>
<dbReference type="Proteomes" id="UP000277294">
    <property type="component" value="Unassembled WGS sequence"/>
</dbReference>
<dbReference type="Gene3D" id="3.40.50.880">
    <property type="match status" value="1"/>
</dbReference>
<dbReference type="PROSITE" id="PS51273">
    <property type="entry name" value="GATASE_TYPE_1"/>
    <property type="match status" value="1"/>
</dbReference>
<feature type="domain" description="Glutamine amidotransferase" evidence="1">
    <location>
        <begin position="43"/>
        <end position="216"/>
    </location>
</feature>
<organism evidence="2 3">
    <name type="scientific">Pigmentiphaga humi</name>
    <dbReference type="NCBI Taxonomy" id="2478468"/>
    <lineage>
        <taxon>Bacteria</taxon>
        <taxon>Pseudomonadati</taxon>
        <taxon>Pseudomonadota</taxon>
        <taxon>Betaproteobacteria</taxon>
        <taxon>Burkholderiales</taxon>
        <taxon>Alcaligenaceae</taxon>
        <taxon>Pigmentiphaga</taxon>
    </lineage>
</organism>
<accession>A0A3P4B4V5</accession>
<gene>
    <name evidence="2" type="primary">guaA_2</name>
    <name evidence="2" type="ORF">PIGHUM_03405</name>
</gene>
<keyword evidence="3" id="KW-1185">Reference proteome</keyword>
<proteinExistence type="predicted"/>
<dbReference type="EMBL" id="UWPJ01000026">
    <property type="protein sequence ID" value="VCU71324.1"/>
    <property type="molecule type" value="Genomic_DNA"/>
</dbReference>
<dbReference type="InterPro" id="IPR017926">
    <property type="entry name" value="GATASE"/>
</dbReference>
<dbReference type="CDD" id="cd01741">
    <property type="entry name" value="GATase1_1"/>
    <property type="match status" value="1"/>
</dbReference>
<dbReference type="AlphaFoldDB" id="A0A3P4B4V5"/>
<evidence type="ECO:0000259" key="1">
    <source>
        <dbReference type="Pfam" id="PF00117"/>
    </source>
</evidence>
<protein>
    <submittedName>
        <fullName evidence="2">GMP synthase [glutamine-hydrolyzing]</fullName>
        <ecNumber evidence="2">6.3.5.2</ecNumber>
    </submittedName>
</protein>
<sequence length="262" mass="28143">MGRRLRFPPFPRRIAMDALTPLPLAIIQTGVPPAPVASRHGNFSHMIREAAGLAADEVEVVAVHAGERLRGPAGYRAAIITGSPAMVTDREAWSETTAGWIREAAGLGLPMFGICYGHQLLAHALGGAVDYHPQGREVGTNTVELLEAAGGIPLLAGLPSRFPAHLIHQQSVVALPAGATVLARSAHDPHQIVHYHGAIYSSQYHPEFCPRIMGTYLAHFQPQLGREGFDVEALQAGVCATPAARELLLRFVRRHARLEKAA</sequence>
<dbReference type="PANTHER" id="PTHR42695">
    <property type="entry name" value="GLUTAMINE AMIDOTRANSFERASE YLR126C-RELATED"/>
    <property type="match status" value="1"/>
</dbReference>